<dbReference type="EMBL" id="JAGHQL010000049">
    <property type="protein sequence ID" value="KAH0542660.1"/>
    <property type="molecule type" value="Genomic_DNA"/>
</dbReference>
<dbReference type="PROSITE" id="PS01022">
    <property type="entry name" value="PTR2_1"/>
    <property type="match status" value="1"/>
</dbReference>
<comment type="caution">
    <text evidence="10">The sequence shown here is derived from an EMBL/GenBank/DDBJ whole genome shotgun (WGS) entry which is preliminary data.</text>
</comment>
<dbReference type="FunFam" id="1.20.1250.20:FF:000085">
    <property type="entry name" value="MFS peptide transporter Ptr2"/>
    <property type="match status" value="1"/>
</dbReference>
<evidence type="ECO:0000313" key="11">
    <source>
        <dbReference type="Proteomes" id="UP000698800"/>
    </source>
</evidence>
<name>A0A9P8L559_9PEZI</name>
<keyword evidence="6 9" id="KW-0472">Membrane</keyword>
<feature type="transmembrane region" description="Helical" evidence="9">
    <location>
        <begin position="260"/>
        <end position="279"/>
    </location>
</feature>
<feature type="transmembrane region" description="Helical" evidence="9">
    <location>
        <begin position="340"/>
        <end position="360"/>
    </location>
</feature>
<keyword evidence="3 7" id="KW-0813">Transport</keyword>
<dbReference type="PROSITE" id="PS01023">
    <property type="entry name" value="PTR2_2"/>
    <property type="match status" value="1"/>
</dbReference>
<dbReference type="InterPro" id="IPR000109">
    <property type="entry name" value="POT_fam"/>
</dbReference>
<evidence type="ECO:0000313" key="10">
    <source>
        <dbReference type="EMBL" id="KAH0542660.1"/>
    </source>
</evidence>
<comment type="subcellular location">
    <subcellularLocation>
        <location evidence="1 7">Membrane</location>
        <topology evidence="1 7">Multi-pass membrane protein</topology>
    </subcellularLocation>
</comment>
<dbReference type="Proteomes" id="UP000698800">
    <property type="component" value="Unassembled WGS sequence"/>
</dbReference>
<feature type="transmembrane region" description="Helical" evidence="9">
    <location>
        <begin position="413"/>
        <end position="433"/>
    </location>
</feature>
<feature type="region of interest" description="Disordered" evidence="8">
    <location>
        <begin position="562"/>
        <end position="598"/>
    </location>
</feature>
<feature type="transmembrane region" description="Helical" evidence="9">
    <location>
        <begin position="471"/>
        <end position="491"/>
    </location>
</feature>
<protein>
    <recommendedName>
        <fullName evidence="12">Peptide transporter PTR2-A</fullName>
    </recommendedName>
</protein>
<dbReference type="InterPro" id="IPR018456">
    <property type="entry name" value="PTR2_symporter_CS"/>
</dbReference>
<evidence type="ECO:0000256" key="8">
    <source>
        <dbReference type="SAM" id="MobiDB-lite"/>
    </source>
</evidence>
<feature type="transmembrane region" description="Helical" evidence="9">
    <location>
        <begin position="173"/>
        <end position="192"/>
    </location>
</feature>
<reference evidence="10" key="1">
    <citation type="submission" date="2021-03" db="EMBL/GenBank/DDBJ databases">
        <title>Comparative genomics and phylogenomic investigation of the class Geoglossomycetes provide insights into ecological specialization and systematics.</title>
        <authorList>
            <person name="Melie T."/>
            <person name="Pirro S."/>
            <person name="Miller A.N."/>
            <person name="Quandt A."/>
        </authorList>
    </citation>
    <scope>NUCLEOTIDE SEQUENCE</scope>
    <source>
        <strain evidence="10">GBOQ0MN5Z8</strain>
    </source>
</reference>
<feature type="compositionally biased region" description="Basic and acidic residues" evidence="8">
    <location>
        <begin position="585"/>
        <end position="598"/>
    </location>
</feature>
<sequence length="598" mass="66378">MSEREGLAVQLHATEVVPKKGDQRDISGGEIDPIPAYEPELESVSSEGEEPTDEERHTLRHVSDKLPWSAWLVALIELCERFAYYGLSGPFQNYIQNGRHGPVPGALGRGQTGATGLTNFFQFWCYVTPIIGAIVADQYLGKYNTILYFAMVYILGLAVLLITSLPVSLDHGAGFGGLIAAMIIIGLGTGGIKSNVSPLIAEQYRRTKQIVKTLESGERVIVDPGVTIQRIYMIFYLCINIGSLSAIATTELELHVDFWAAYLLPTLMFLVGFVVLIVGKKYYVVRPPKGSIIIHAFKAMWIGLVNKGNMEAAKPSYQQEYGRKYKTPWDDLFIEEIKRALVACKVFVFFPIYWVVYSQMLNNFISQAGTMQLHGIPNDIMQNIDPLTIIIFIPVFDRLIYPFLRKIGIPFRPITRITFGFLTGALAMAYAAIVQHLIYNAPPCYNAPLQCAASNDGTEPNHIHVAVQTPAYLFIGISEIFASITGLEYAFTKAPPSMKSFVMSMFLLTNAFGSALGIALSPTAEDPKLVWMYTGLAVAAAIAGVAFWLIYHRYNDTEEEMNELEHQGEAAKPVTEVKGFPGSRRQSEFRHDEKEPGV</sequence>
<keyword evidence="5 9" id="KW-1133">Transmembrane helix</keyword>
<dbReference type="GO" id="GO:0071916">
    <property type="term" value="F:dipeptide transmembrane transporter activity"/>
    <property type="evidence" value="ECO:0007669"/>
    <property type="project" value="UniProtKB-ARBA"/>
</dbReference>
<dbReference type="Pfam" id="PF00854">
    <property type="entry name" value="PTR2"/>
    <property type="match status" value="1"/>
</dbReference>
<feature type="transmembrane region" description="Helical" evidence="9">
    <location>
        <begin position="146"/>
        <end position="167"/>
    </location>
</feature>
<keyword evidence="4 7" id="KW-0812">Transmembrane</keyword>
<comment type="similarity">
    <text evidence="2 7">Belongs to the major facilitator superfamily. Proton-dependent oligopeptide transporter (POT/PTR) (TC 2.A.17) family.</text>
</comment>
<dbReference type="Gene3D" id="1.20.1250.20">
    <property type="entry name" value="MFS general substrate transporter like domains"/>
    <property type="match status" value="1"/>
</dbReference>
<dbReference type="GO" id="GO:0005886">
    <property type="term" value="C:plasma membrane"/>
    <property type="evidence" value="ECO:0007669"/>
    <property type="project" value="UniProtKB-ARBA"/>
</dbReference>
<feature type="transmembrane region" description="Helical" evidence="9">
    <location>
        <begin position="503"/>
        <end position="524"/>
    </location>
</feature>
<dbReference type="PANTHER" id="PTHR11654">
    <property type="entry name" value="OLIGOPEPTIDE TRANSPORTER-RELATED"/>
    <property type="match status" value="1"/>
</dbReference>
<feature type="transmembrane region" description="Helical" evidence="9">
    <location>
        <begin position="231"/>
        <end position="248"/>
    </location>
</feature>
<organism evidence="10 11">
    <name type="scientific">Glutinoglossum americanum</name>
    <dbReference type="NCBI Taxonomy" id="1670608"/>
    <lineage>
        <taxon>Eukaryota</taxon>
        <taxon>Fungi</taxon>
        <taxon>Dikarya</taxon>
        <taxon>Ascomycota</taxon>
        <taxon>Pezizomycotina</taxon>
        <taxon>Geoglossomycetes</taxon>
        <taxon>Geoglossales</taxon>
        <taxon>Geoglossaceae</taxon>
        <taxon>Glutinoglossum</taxon>
    </lineage>
</organism>
<dbReference type="AlphaFoldDB" id="A0A9P8L559"/>
<evidence type="ECO:0008006" key="12">
    <source>
        <dbReference type="Google" id="ProtNLM"/>
    </source>
</evidence>
<dbReference type="SUPFAM" id="SSF103473">
    <property type="entry name" value="MFS general substrate transporter"/>
    <property type="match status" value="1"/>
</dbReference>
<proteinExistence type="inferred from homology"/>
<feature type="transmembrane region" description="Helical" evidence="9">
    <location>
        <begin position="530"/>
        <end position="551"/>
    </location>
</feature>
<evidence type="ECO:0000256" key="7">
    <source>
        <dbReference type="RuleBase" id="RU003755"/>
    </source>
</evidence>
<dbReference type="OrthoDB" id="8904098at2759"/>
<evidence type="ECO:0000256" key="1">
    <source>
        <dbReference type="ARBA" id="ARBA00004141"/>
    </source>
</evidence>
<evidence type="ECO:0000256" key="9">
    <source>
        <dbReference type="SAM" id="Phobius"/>
    </source>
</evidence>
<feature type="region of interest" description="Disordered" evidence="8">
    <location>
        <begin position="1"/>
        <end position="59"/>
    </location>
</feature>
<evidence type="ECO:0000256" key="2">
    <source>
        <dbReference type="ARBA" id="ARBA00005982"/>
    </source>
</evidence>
<evidence type="ECO:0000256" key="3">
    <source>
        <dbReference type="ARBA" id="ARBA00022448"/>
    </source>
</evidence>
<dbReference type="InterPro" id="IPR036259">
    <property type="entry name" value="MFS_trans_sf"/>
</dbReference>
<feature type="transmembrane region" description="Helical" evidence="9">
    <location>
        <begin position="380"/>
        <end position="401"/>
    </location>
</feature>
<evidence type="ECO:0000256" key="5">
    <source>
        <dbReference type="ARBA" id="ARBA00022989"/>
    </source>
</evidence>
<gene>
    <name evidence="10" type="ORF">FGG08_002983</name>
</gene>
<keyword evidence="11" id="KW-1185">Reference proteome</keyword>
<evidence type="ECO:0000256" key="6">
    <source>
        <dbReference type="ARBA" id="ARBA00023136"/>
    </source>
</evidence>
<accession>A0A9P8L559</accession>
<feature type="compositionally biased region" description="Basic and acidic residues" evidence="8">
    <location>
        <begin position="17"/>
        <end position="27"/>
    </location>
</feature>
<evidence type="ECO:0000256" key="4">
    <source>
        <dbReference type="ARBA" id="ARBA00022692"/>
    </source>
</evidence>